<evidence type="ECO:0000313" key="1">
    <source>
        <dbReference type="EMBL" id="NBC35113.1"/>
    </source>
</evidence>
<keyword evidence="2" id="KW-1185">Reference proteome</keyword>
<evidence type="ECO:0000313" key="2">
    <source>
        <dbReference type="Proteomes" id="UP000753724"/>
    </source>
</evidence>
<dbReference type="Proteomes" id="UP000753724">
    <property type="component" value="Unassembled WGS sequence"/>
</dbReference>
<organism evidence="1 2">
    <name type="scientific">Novosphingobium ovatum</name>
    <dbReference type="NCBI Taxonomy" id="1908523"/>
    <lineage>
        <taxon>Bacteria</taxon>
        <taxon>Pseudomonadati</taxon>
        <taxon>Pseudomonadota</taxon>
        <taxon>Alphaproteobacteria</taxon>
        <taxon>Sphingomonadales</taxon>
        <taxon>Sphingomonadaceae</taxon>
        <taxon>Novosphingobium</taxon>
    </lineage>
</organism>
<accession>A0ABW9X9C4</accession>
<sequence length="74" mass="7973">MTAPATHYQACADAALREASASALTNVRDRHLRSAKAWQDLADRAVEIETNRQIRLADKAAEADPMPALATVAN</sequence>
<comment type="caution">
    <text evidence="1">The sequence shown here is derived from an EMBL/GenBank/DDBJ whole genome shotgun (WGS) entry which is preliminary data.</text>
</comment>
<proteinExistence type="predicted"/>
<gene>
    <name evidence="1" type="ORF">GTZ99_00905</name>
</gene>
<dbReference type="EMBL" id="JAAAPO010000001">
    <property type="protein sequence ID" value="NBC35113.1"/>
    <property type="molecule type" value="Genomic_DNA"/>
</dbReference>
<dbReference type="RefSeq" id="WP_161716405.1">
    <property type="nucleotide sequence ID" value="NZ_JAAAPO010000001.1"/>
</dbReference>
<reference evidence="2" key="1">
    <citation type="submission" date="2020-01" db="EMBL/GenBank/DDBJ databases">
        <title>Sphingomonas sp. strain CSW-10.</title>
        <authorList>
            <person name="Chen W.-M."/>
        </authorList>
    </citation>
    <scope>NUCLEOTIDE SEQUENCE [LARGE SCALE GENOMIC DNA]</scope>
    <source>
        <strain evidence="2">FSY-8</strain>
    </source>
</reference>
<protein>
    <submittedName>
        <fullName evidence="1">Uncharacterized protein</fullName>
    </submittedName>
</protein>
<name>A0ABW9X9C4_9SPHN</name>